<dbReference type="InterPro" id="IPR035992">
    <property type="entry name" value="Ricin_B-like_lectins"/>
</dbReference>
<evidence type="ECO:0000256" key="4">
    <source>
        <dbReference type="RuleBase" id="RU361153"/>
    </source>
</evidence>
<dbReference type="PANTHER" id="PTHR31263">
    <property type="entry name" value="CELLULASE FAMILY PROTEIN (AFU_ORTHOLOGUE AFUA_5G14560)"/>
    <property type="match status" value="1"/>
</dbReference>
<evidence type="ECO:0000259" key="5">
    <source>
        <dbReference type="Pfam" id="PF00150"/>
    </source>
</evidence>
<protein>
    <recommendedName>
        <fullName evidence="5">Glycoside hydrolase family 5 domain-containing protein</fullName>
    </recommendedName>
</protein>
<dbReference type="EMBL" id="GBRH01214271">
    <property type="protein sequence ID" value="JAD83624.1"/>
    <property type="molecule type" value="Transcribed_RNA"/>
</dbReference>
<dbReference type="Gene3D" id="3.20.20.80">
    <property type="entry name" value="Glycosidases"/>
    <property type="match status" value="1"/>
</dbReference>
<evidence type="ECO:0000256" key="1">
    <source>
        <dbReference type="ARBA" id="ARBA00005641"/>
    </source>
</evidence>
<organism evidence="6">
    <name type="scientific">Arundo donax</name>
    <name type="common">Giant reed</name>
    <name type="synonym">Donax arundinaceus</name>
    <dbReference type="NCBI Taxonomy" id="35708"/>
    <lineage>
        <taxon>Eukaryota</taxon>
        <taxon>Viridiplantae</taxon>
        <taxon>Streptophyta</taxon>
        <taxon>Embryophyta</taxon>
        <taxon>Tracheophyta</taxon>
        <taxon>Spermatophyta</taxon>
        <taxon>Magnoliopsida</taxon>
        <taxon>Liliopsida</taxon>
        <taxon>Poales</taxon>
        <taxon>Poaceae</taxon>
        <taxon>PACMAD clade</taxon>
        <taxon>Arundinoideae</taxon>
        <taxon>Arundineae</taxon>
        <taxon>Arundo</taxon>
    </lineage>
</organism>
<dbReference type="Pfam" id="PF00150">
    <property type="entry name" value="Cellulase"/>
    <property type="match status" value="1"/>
</dbReference>
<dbReference type="AlphaFoldDB" id="A0A0A9D4Z0"/>
<dbReference type="GO" id="GO:0004553">
    <property type="term" value="F:hydrolase activity, hydrolyzing O-glycosyl compounds"/>
    <property type="evidence" value="ECO:0007669"/>
    <property type="project" value="InterPro"/>
</dbReference>
<reference evidence="6" key="1">
    <citation type="submission" date="2014-09" db="EMBL/GenBank/DDBJ databases">
        <authorList>
            <person name="Magalhaes I.L.F."/>
            <person name="Oliveira U."/>
            <person name="Santos F.R."/>
            <person name="Vidigal T.H.D.A."/>
            <person name="Brescovit A.D."/>
            <person name="Santos A.J."/>
        </authorList>
    </citation>
    <scope>NUCLEOTIDE SEQUENCE</scope>
    <source>
        <tissue evidence="6">Shoot tissue taken approximately 20 cm above the soil surface</tissue>
    </source>
</reference>
<accession>A0A0A9D4Z0</accession>
<keyword evidence="3 4" id="KW-0326">Glycosidase</keyword>
<dbReference type="PANTHER" id="PTHR31263:SF66">
    <property type="entry name" value="OS04G0481000 PROTEIN"/>
    <property type="match status" value="1"/>
</dbReference>
<feature type="domain" description="Glycoside hydrolase family 5" evidence="5">
    <location>
        <begin position="6"/>
        <end position="129"/>
    </location>
</feature>
<sequence>MQLGAEAVHAANPDVLVILSGLDFDNSLSFLLSKKVDLSFTGKLVYEQHWYGFSDGGNWEFQNQNDVCGMVIDFIRIKGLFLLEQGWPLFFSEFGFDMSGTHIGDNRYLTCFLSVAAEMDLDWAIWALQGSYYIREGILAYDESYGLLTWDWCTARNPSFIKRINSLQSPFQGPGLPNSPEPYNVIFHPQTGLCVLVKSSKSLELGPCDESNAWNYTSGYELVVKSTGQCLQAKSVGENAKLGTDCSRSSSKWQLISNSRMHVSAELTKDGTRVCLDASPDGAITTNQCKCLSVDPTCNPESQWFKIILSSRDVPGGSSMLQLPSLGPRPRTSFSS</sequence>
<dbReference type="InterPro" id="IPR001547">
    <property type="entry name" value="Glyco_hydro_5"/>
</dbReference>
<evidence type="ECO:0000256" key="3">
    <source>
        <dbReference type="ARBA" id="ARBA00023295"/>
    </source>
</evidence>
<keyword evidence="2 4" id="KW-0378">Hydrolase</keyword>
<proteinExistence type="inferred from homology"/>
<dbReference type="SUPFAM" id="SSF51445">
    <property type="entry name" value="(Trans)glycosidases"/>
    <property type="match status" value="1"/>
</dbReference>
<name>A0A0A9D4Z0_ARUDO</name>
<dbReference type="GO" id="GO:0000272">
    <property type="term" value="P:polysaccharide catabolic process"/>
    <property type="evidence" value="ECO:0007669"/>
    <property type="project" value="InterPro"/>
</dbReference>
<evidence type="ECO:0000256" key="2">
    <source>
        <dbReference type="ARBA" id="ARBA00022801"/>
    </source>
</evidence>
<dbReference type="InterPro" id="IPR017853">
    <property type="entry name" value="GH"/>
</dbReference>
<dbReference type="Gene3D" id="2.80.10.50">
    <property type="match status" value="1"/>
</dbReference>
<dbReference type="SUPFAM" id="SSF50370">
    <property type="entry name" value="Ricin B-like lectins"/>
    <property type="match status" value="1"/>
</dbReference>
<reference evidence="6" key="2">
    <citation type="journal article" date="2015" name="Data Brief">
        <title>Shoot transcriptome of the giant reed, Arundo donax.</title>
        <authorList>
            <person name="Barrero R.A."/>
            <person name="Guerrero F.D."/>
            <person name="Moolhuijzen P."/>
            <person name="Goolsby J.A."/>
            <person name="Tidwell J."/>
            <person name="Bellgard S.E."/>
            <person name="Bellgard M.I."/>
        </authorList>
    </citation>
    <scope>NUCLEOTIDE SEQUENCE</scope>
    <source>
        <tissue evidence="6">Shoot tissue taken approximately 20 cm above the soil surface</tissue>
    </source>
</reference>
<evidence type="ECO:0000313" key="6">
    <source>
        <dbReference type="EMBL" id="JAD83624.1"/>
    </source>
</evidence>
<comment type="similarity">
    <text evidence="1 4">Belongs to the glycosyl hydrolase 5 (cellulase A) family.</text>
</comment>